<feature type="compositionally biased region" description="Basic and acidic residues" evidence="1">
    <location>
        <begin position="702"/>
        <end position="717"/>
    </location>
</feature>
<feature type="region of interest" description="Disordered" evidence="1">
    <location>
        <begin position="698"/>
        <end position="717"/>
    </location>
</feature>
<feature type="compositionally biased region" description="Basic and acidic residues" evidence="1">
    <location>
        <begin position="1532"/>
        <end position="1541"/>
    </location>
</feature>
<feature type="region of interest" description="Disordered" evidence="1">
    <location>
        <begin position="821"/>
        <end position="929"/>
    </location>
</feature>
<feature type="compositionally biased region" description="Polar residues" evidence="1">
    <location>
        <begin position="1272"/>
        <end position="1283"/>
    </location>
</feature>
<dbReference type="InterPro" id="IPR057221">
    <property type="entry name" value="DUF7899"/>
</dbReference>
<dbReference type="EMBL" id="JACTNZ010000003">
    <property type="protein sequence ID" value="KAG5558198.1"/>
    <property type="molecule type" value="Genomic_DNA"/>
</dbReference>
<feature type="compositionally biased region" description="Basic and acidic residues" evidence="1">
    <location>
        <begin position="1182"/>
        <end position="1198"/>
    </location>
</feature>
<feature type="compositionally biased region" description="Basic and acidic residues" evidence="1">
    <location>
        <begin position="859"/>
        <end position="874"/>
    </location>
</feature>
<evidence type="ECO:0000256" key="1">
    <source>
        <dbReference type="SAM" id="MobiDB-lite"/>
    </source>
</evidence>
<organism evidence="2 3">
    <name type="scientific">Rhododendron griersonianum</name>
    <dbReference type="NCBI Taxonomy" id="479676"/>
    <lineage>
        <taxon>Eukaryota</taxon>
        <taxon>Viridiplantae</taxon>
        <taxon>Streptophyta</taxon>
        <taxon>Embryophyta</taxon>
        <taxon>Tracheophyta</taxon>
        <taxon>Spermatophyta</taxon>
        <taxon>Magnoliopsida</taxon>
        <taxon>eudicotyledons</taxon>
        <taxon>Gunneridae</taxon>
        <taxon>Pentapetalae</taxon>
        <taxon>asterids</taxon>
        <taxon>Ericales</taxon>
        <taxon>Ericaceae</taxon>
        <taxon>Ericoideae</taxon>
        <taxon>Rhodoreae</taxon>
        <taxon>Rhododendron</taxon>
    </lineage>
</organism>
<comment type="caution">
    <text evidence="2">The sequence shown here is derived from an EMBL/GenBank/DDBJ whole genome shotgun (WGS) entry which is preliminary data.</text>
</comment>
<feature type="compositionally biased region" description="Polar residues" evidence="1">
    <location>
        <begin position="1291"/>
        <end position="1301"/>
    </location>
</feature>
<dbReference type="Pfam" id="PF25463">
    <property type="entry name" value="DUF7899"/>
    <property type="match status" value="1"/>
</dbReference>
<feature type="compositionally biased region" description="Polar residues" evidence="1">
    <location>
        <begin position="1072"/>
        <end position="1081"/>
    </location>
</feature>
<dbReference type="Proteomes" id="UP000823749">
    <property type="component" value="Chromosome 3"/>
</dbReference>
<dbReference type="PANTHER" id="PTHR31789">
    <property type="entry name" value="OS05G0482600 PROTEIN"/>
    <property type="match status" value="1"/>
</dbReference>
<feature type="compositionally biased region" description="Polar residues" evidence="1">
    <location>
        <begin position="1199"/>
        <end position="1213"/>
    </location>
</feature>
<dbReference type="SUPFAM" id="SSF69322">
    <property type="entry name" value="Tricorn protease domain 2"/>
    <property type="match status" value="1"/>
</dbReference>
<feature type="region of interest" description="Disordered" evidence="1">
    <location>
        <begin position="741"/>
        <end position="800"/>
    </location>
</feature>
<feature type="compositionally biased region" description="Low complexity" evidence="1">
    <location>
        <begin position="1140"/>
        <end position="1151"/>
    </location>
</feature>
<feature type="compositionally biased region" description="Acidic residues" evidence="1">
    <location>
        <begin position="1302"/>
        <end position="1315"/>
    </location>
</feature>
<sequence>MEGRRISASPRPCCGRRVVAKKRPRSGGADGFVNSVRKLQRREICSKRDRAFSMSDAQERFRNIRLQVEYDTHDPKGHCSMVLSFLKKRSKIIEIVAAHDIVFALAQSGVCAAFSRETNQRICFLNVSPDEVIRSLFYNKNNDSLITVSVYASDNFSSLKCRTTRIEYIKRGKPDAGFPLFESESLKWPGFVEFDDVNGKVLTYSAQDSPGIMLLIFTKACGHVPLKILSIEDGTVLKTFNHLLHRNKKVDFIEQFNEKLLVKQENENLQILDVRNSELTEVSRTEFMTPSAFIFLYENQLFLTFRNRTVAVWNFRGELVTSFEDHLLWHPDCNTNNIYITSDQDLIISYCKADSDDSLSEGNAGSINISNILTGKCLAKIRASSSLPIDKCCCSGCFSGRSCSSKKRIRASRLRSTVAEALEDITALFYDEERNEIYTVWDYLGFAPSYVIEKCFNVLSCCRFVCYRDKLAEMEDAIDGNAPLDYAEFQLFPSHDRYEACVCSGNKIETIASGLLGQLVLHSPEIKDLSSRGSNANFKLQPPKSLDSRQWFTKSTLTRFLHLVGSPDILNTAKAIDDEITQLEEARKFHLTLYTKDNCDHSGDETREGSNSTAVGPKLKDEVKIASDASKNELLRAMELRLKALRGELAAAFNQATVATCSSKHIFDMEKLSQHFGAIDLRNTLRKFVEHCQMDQNVDLPSDEKSPSTVDSRNDRYSATKANAQILKPLLPDTPVKYGVSPAKAAQVERQSSTESEESSVSSDDNQPSVERSRTLIRSASPRRSASPMRRVQIGRSGSRRATALNIKSLNYFPARDKTFSNRDATANSSEDEGLEHRPKRSDNNVRISVQDAISLFENKQKDQTSDAQKRRSTLDVFPGTKKSVLRRWSAGTGESSTQDNPQIASENSVPITSDHSEAGEIPRSSLEAKDEPEFFAGDNHPVEAAKMDAHLDTFEERTSNPVGSQAETLVIQREEKTEKLTASAEWNRQKELELNQMLRKMMECKPVRYRNIAPDSNRSQDVPRGRRGGVSDHYKEKRDEKLRGETAGRLAEKEAQPRAMQQILGQRKTEMTSASKSSLAKPQKSHKTVTQSVNPKKETSKPAVTKKALAKTSPAPAMRKSWSTTPSPRATTGTSPAKTPCGTPSTGTTPTRRRPQPAPSAPRSSPKEEISIQRPKNVKARPNDTKKSMKDTTEKKQQPSTKNGKTAKTKVQTPPGKDGSVVAAKPSFYSKVTKKSSVVPLESKPFLRKGTGIGPGVGPVVIKTKEFPQPGETSENPENLSEPQKHELVTDSSGIVSQQQQEEEFEAVDTDAGLEPETHELSSQQKCEETVSSEQVAADFDDSFIMVREAVLKTEVEEETVISPTAWVEIEEHQDLPIPQDENICEISYAANVAPVAISSPRVRHSLSQMLLEESAETDILEWGNAENPAAMVYQKDAPKGLKRLLKFARKSKADPNLTGWSSPPVFSEGEDDVEDSKAVSKKNADNLRRMAALHGKNYGQQKASLGESYEKDLAGPEIHSAHSNVSKFSAQRESHKLQDHISTAATTSKATRSFFSLSAFRGSKPNEMKLR</sequence>
<evidence type="ECO:0000313" key="3">
    <source>
        <dbReference type="Proteomes" id="UP000823749"/>
    </source>
</evidence>
<feature type="compositionally biased region" description="Basic and acidic residues" evidence="1">
    <location>
        <begin position="915"/>
        <end position="929"/>
    </location>
</feature>
<feature type="compositionally biased region" description="Basic and acidic residues" evidence="1">
    <location>
        <begin position="835"/>
        <end position="844"/>
    </location>
</feature>
<feature type="region of interest" description="Disordered" evidence="1">
    <location>
        <begin position="1524"/>
        <end position="1547"/>
    </location>
</feature>
<feature type="compositionally biased region" description="Polar residues" evidence="1">
    <location>
        <begin position="1322"/>
        <end position="1331"/>
    </location>
</feature>
<name>A0AAV6L1G5_9ERIC</name>
<feature type="compositionally biased region" description="Polar residues" evidence="1">
    <location>
        <begin position="893"/>
        <end position="914"/>
    </location>
</feature>
<evidence type="ECO:0000313" key="2">
    <source>
        <dbReference type="EMBL" id="KAG5558198.1"/>
    </source>
</evidence>
<dbReference type="PANTHER" id="PTHR31789:SF1">
    <property type="entry name" value="OS05G0482600 PROTEIN"/>
    <property type="match status" value="1"/>
</dbReference>
<reference evidence="2" key="1">
    <citation type="submission" date="2020-08" db="EMBL/GenBank/DDBJ databases">
        <title>Plant Genome Project.</title>
        <authorList>
            <person name="Zhang R.-G."/>
        </authorList>
    </citation>
    <scope>NUCLEOTIDE SEQUENCE</scope>
    <source>
        <strain evidence="2">WSP0</strain>
        <tissue evidence="2">Leaf</tissue>
    </source>
</reference>
<accession>A0AAV6L1G5</accession>
<protein>
    <submittedName>
        <fullName evidence="2">Uncharacterized protein</fullName>
    </submittedName>
</protein>
<feature type="compositionally biased region" description="Polar residues" evidence="1">
    <location>
        <begin position="1122"/>
        <end position="1138"/>
    </location>
</feature>
<keyword evidence="3" id="KW-1185">Reference proteome</keyword>
<proteinExistence type="predicted"/>
<feature type="region of interest" description="Disordered" evidence="1">
    <location>
        <begin position="1010"/>
        <end position="1331"/>
    </location>
</feature>
<feature type="compositionally biased region" description="Low complexity" evidence="1">
    <location>
        <begin position="778"/>
        <end position="791"/>
    </location>
</feature>
<feature type="compositionally biased region" description="Basic and acidic residues" evidence="1">
    <location>
        <begin position="1022"/>
        <end position="1057"/>
    </location>
</feature>
<gene>
    <name evidence="2" type="ORF">RHGRI_008204</name>
</gene>